<protein>
    <submittedName>
        <fullName evidence="1">Uncharacterized protein</fullName>
    </submittedName>
</protein>
<name>A0A9X9T8Q4_METOG</name>
<proteinExistence type="predicted"/>
<gene>
    <name evidence="1" type="ORF">OU421_03330</name>
</gene>
<dbReference type="EMBL" id="CP113361">
    <property type="protein sequence ID" value="WAI01915.1"/>
    <property type="molecule type" value="Genomic_DNA"/>
</dbReference>
<dbReference type="GeneID" id="76834102"/>
<dbReference type="AlphaFoldDB" id="A0A9X9T8Q4"/>
<organism evidence="1 2">
    <name type="scientific">Methanogenium organophilum</name>
    <dbReference type="NCBI Taxonomy" id="2199"/>
    <lineage>
        <taxon>Archaea</taxon>
        <taxon>Methanobacteriati</taxon>
        <taxon>Methanobacteriota</taxon>
        <taxon>Stenosarchaea group</taxon>
        <taxon>Methanomicrobia</taxon>
        <taxon>Methanomicrobiales</taxon>
        <taxon>Methanomicrobiaceae</taxon>
        <taxon>Methanogenium</taxon>
    </lineage>
</organism>
<sequence length="80" mass="8838">MAIWYGFPGDNGGVQLPYEQKVLFCRDTGDPSGRGRQAEAVQKSVFPYRGIVMIETILHNFGGGTFTASRSRNREKILSG</sequence>
<dbReference type="RefSeq" id="WP_268187193.1">
    <property type="nucleotide sequence ID" value="NZ_CP113361.1"/>
</dbReference>
<evidence type="ECO:0000313" key="2">
    <source>
        <dbReference type="Proteomes" id="UP001163096"/>
    </source>
</evidence>
<accession>A0A9X9T8Q4</accession>
<keyword evidence="2" id="KW-1185">Reference proteome</keyword>
<dbReference type="KEGG" id="mou:OU421_03330"/>
<dbReference type="Proteomes" id="UP001163096">
    <property type="component" value="Chromosome"/>
</dbReference>
<reference evidence="1" key="1">
    <citation type="submission" date="2022-11" db="EMBL/GenBank/DDBJ databases">
        <title>Complete genome sequence of Methanogenium organophilum DSM 3596.</title>
        <authorList>
            <person name="Chen S.-C."/>
            <person name="Lai S.-J."/>
            <person name="You Y.-T."/>
        </authorList>
    </citation>
    <scope>NUCLEOTIDE SEQUENCE</scope>
    <source>
        <strain evidence="1">DSM 3596</strain>
    </source>
</reference>
<evidence type="ECO:0000313" key="1">
    <source>
        <dbReference type="EMBL" id="WAI01915.1"/>
    </source>
</evidence>